<dbReference type="GO" id="GO:0033499">
    <property type="term" value="P:galactose catabolic process via UDP-galactose, Leloir pathway"/>
    <property type="evidence" value="ECO:0007669"/>
    <property type="project" value="TreeGrafter"/>
</dbReference>
<evidence type="ECO:0000256" key="12">
    <source>
        <dbReference type="ARBA" id="ARBA00023277"/>
    </source>
</evidence>
<evidence type="ECO:0000256" key="10">
    <source>
        <dbReference type="ARBA" id="ARBA00022833"/>
    </source>
</evidence>
<comment type="catalytic activity">
    <reaction evidence="1 13">
        <text>alpha-D-galactose 1-phosphate + UDP-alpha-D-glucose = alpha-D-glucose 1-phosphate + UDP-alpha-D-galactose</text>
        <dbReference type="Rhea" id="RHEA:13989"/>
        <dbReference type="ChEBI" id="CHEBI:58336"/>
        <dbReference type="ChEBI" id="CHEBI:58601"/>
        <dbReference type="ChEBI" id="CHEBI:58885"/>
        <dbReference type="ChEBI" id="CHEBI:66914"/>
        <dbReference type="EC" id="2.7.7.12"/>
    </reaction>
</comment>
<evidence type="ECO:0000256" key="11">
    <source>
        <dbReference type="ARBA" id="ARBA00023144"/>
    </source>
</evidence>
<dbReference type="SUPFAM" id="SSF54197">
    <property type="entry name" value="HIT-like"/>
    <property type="match status" value="2"/>
</dbReference>
<dbReference type="PANTHER" id="PTHR11943">
    <property type="entry name" value="GALACTOSE-1-PHOSPHATE URIDYLYLTRANSFERASE"/>
    <property type="match status" value="1"/>
</dbReference>
<dbReference type="AlphaFoldDB" id="A0A8H7ZUB2"/>
<evidence type="ECO:0000256" key="9">
    <source>
        <dbReference type="ARBA" id="ARBA00022723"/>
    </source>
</evidence>
<evidence type="ECO:0000256" key="6">
    <source>
        <dbReference type="ARBA" id="ARBA00016340"/>
    </source>
</evidence>
<dbReference type="PROSITE" id="PS00117">
    <property type="entry name" value="GAL_P_UDP_TRANSF_I"/>
    <property type="match status" value="1"/>
</dbReference>
<evidence type="ECO:0000256" key="4">
    <source>
        <dbReference type="ARBA" id="ARBA00010951"/>
    </source>
</evidence>
<dbReference type="GO" id="GO:0008108">
    <property type="term" value="F:UDP-glucose:hexose-1-phosphate uridylyltransferase activity"/>
    <property type="evidence" value="ECO:0007669"/>
    <property type="project" value="UniProtKB-EC"/>
</dbReference>
<keyword evidence="10" id="KW-0862">Zinc</keyword>
<evidence type="ECO:0000256" key="3">
    <source>
        <dbReference type="ARBA" id="ARBA00004947"/>
    </source>
</evidence>
<dbReference type="InterPro" id="IPR005850">
    <property type="entry name" value="GalP_Utransf_C"/>
</dbReference>
<dbReference type="InterPro" id="IPR019779">
    <property type="entry name" value="GalP_UDPtransf1_His-AS"/>
</dbReference>
<comment type="pathway">
    <text evidence="3 13">Carbohydrate metabolism; galactose metabolism.</text>
</comment>
<dbReference type="NCBIfam" id="TIGR00209">
    <property type="entry name" value="galT_1"/>
    <property type="match status" value="1"/>
</dbReference>
<proteinExistence type="inferred from homology"/>
<comment type="cofactor">
    <cofactor evidence="2">
        <name>Zn(2+)</name>
        <dbReference type="ChEBI" id="CHEBI:29105"/>
    </cofactor>
</comment>
<dbReference type="GO" id="GO:0008270">
    <property type="term" value="F:zinc ion binding"/>
    <property type="evidence" value="ECO:0007669"/>
    <property type="project" value="InterPro"/>
</dbReference>
<keyword evidence="8 13" id="KW-0548">Nucleotidyltransferase</keyword>
<keyword evidence="17" id="KW-1185">Reference proteome</keyword>
<comment type="similarity">
    <text evidence="4 13">Belongs to the galactose-1-phosphate uridylyltransferase type 1 family.</text>
</comment>
<evidence type="ECO:0000256" key="7">
    <source>
        <dbReference type="ARBA" id="ARBA00022679"/>
    </source>
</evidence>
<dbReference type="FunFam" id="3.30.428.10:FF:000001">
    <property type="entry name" value="Galactose-1-phosphate uridylyltransferase"/>
    <property type="match status" value="1"/>
</dbReference>
<keyword evidence="7 13" id="KW-0808">Transferase</keyword>
<dbReference type="Pfam" id="PF01087">
    <property type="entry name" value="GalP_UDP_transf"/>
    <property type="match status" value="1"/>
</dbReference>
<name>A0A8H7ZUB2_9FUNG</name>
<dbReference type="Pfam" id="PF02744">
    <property type="entry name" value="GalP_UDP_tr_C"/>
    <property type="match status" value="1"/>
</dbReference>
<feature type="domain" description="Galactose-1-phosphate uridyl transferase C-terminal" evidence="15">
    <location>
        <begin position="64"/>
        <end position="246"/>
    </location>
</feature>
<evidence type="ECO:0000256" key="13">
    <source>
        <dbReference type="RuleBase" id="RU000506"/>
    </source>
</evidence>
<evidence type="ECO:0000256" key="5">
    <source>
        <dbReference type="ARBA" id="ARBA00012384"/>
    </source>
</evidence>
<keyword evidence="11 13" id="KW-0299">Galactose metabolism</keyword>
<dbReference type="UniPathway" id="UPA00214"/>
<dbReference type="Proteomes" id="UP000673691">
    <property type="component" value="Unassembled WGS sequence"/>
</dbReference>
<evidence type="ECO:0000256" key="2">
    <source>
        <dbReference type="ARBA" id="ARBA00001947"/>
    </source>
</evidence>
<protein>
    <recommendedName>
        <fullName evidence="6 13">Galactose-1-phosphate uridylyltransferase</fullName>
        <ecNumber evidence="5 13">2.7.7.12</ecNumber>
    </recommendedName>
</protein>
<dbReference type="EMBL" id="JAEFCI010006668">
    <property type="protein sequence ID" value="KAG5459541.1"/>
    <property type="molecule type" value="Genomic_DNA"/>
</dbReference>
<keyword evidence="9 13" id="KW-0479">Metal-binding</keyword>
<feature type="domain" description="Galactose-1-phosphate uridyl transferase N-terminal" evidence="14">
    <location>
        <begin position="1"/>
        <end position="57"/>
    </location>
</feature>
<sequence length="250" mass="28460">MTTEQILPIIDAWSTTYRDLAALPFVGNVQIFENKGAVMGCSNPHPHGQVWATEAVPEEPLKELRAMRKYHDENGGTCLLCDYAALELTKAAESLARGDGDAAHRAVCSNDHFLCVVPFWAVWPYETLVLPYRRHVPDLLDMTDGEKRALADIIRRIACRYDNVFDCSFPYSMGIHQRPVSAAADEQKDPRYSHFHIHFYPPLLRSATVRKFLVGFEMMGEPQRDVTAEQAAKILRDCSEVHYKKRRIPK</sequence>
<dbReference type="InterPro" id="IPR005849">
    <property type="entry name" value="GalP_Utransf_N"/>
</dbReference>
<dbReference type="GO" id="GO:0005737">
    <property type="term" value="C:cytoplasm"/>
    <property type="evidence" value="ECO:0007669"/>
    <property type="project" value="TreeGrafter"/>
</dbReference>
<evidence type="ECO:0000259" key="14">
    <source>
        <dbReference type="Pfam" id="PF01087"/>
    </source>
</evidence>
<dbReference type="EC" id="2.7.7.12" evidence="5 13"/>
<dbReference type="OrthoDB" id="418412at2759"/>
<evidence type="ECO:0000313" key="16">
    <source>
        <dbReference type="EMBL" id="KAG5459541.1"/>
    </source>
</evidence>
<dbReference type="InterPro" id="IPR036265">
    <property type="entry name" value="HIT-like_sf"/>
</dbReference>
<dbReference type="Gene3D" id="3.30.428.10">
    <property type="entry name" value="HIT-like"/>
    <property type="match status" value="2"/>
</dbReference>
<dbReference type="PANTHER" id="PTHR11943:SF1">
    <property type="entry name" value="GALACTOSE-1-PHOSPHATE URIDYLYLTRANSFERASE"/>
    <property type="match status" value="1"/>
</dbReference>
<evidence type="ECO:0000313" key="17">
    <source>
        <dbReference type="Proteomes" id="UP000673691"/>
    </source>
</evidence>
<dbReference type="InterPro" id="IPR001937">
    <property type="entry name" value="GalP_UDPtransf1"/>
</dbReference>
<evidence type="ECO:0000256" key="8">
    <source>
        <dbReference type="ARBA" id="ARBA00022695"/>
    </source>
</evidence>
<reference evidence="16 17" key="1">
    <citation type="journal article" name="Sci. Rep.">
        <title>Genome-scale phylogenetic analyses confirm Olpidium as the closest living zoosporic fungus to the non-flagellated, terrestrial fungi.</title>
        <authorList>
            <person name="Chang Y."/>
            <person name="Rochon D."/>
            <person name="Sekimoto S."/>
            <person name="Wang Y."/>
            <person name="Chovatia M."/>
            <person name="Sandor L."/>
            <person name="Salamov A."/>
            <person name="Grigoriev I.V."/>
            <person name="Stajich J.E."/>
            <person name="Spatafora J.W."/>
        </authorList>
    </citation>
    <scope>NUCLEOTIDE SEQUENCE [LARGE SCALE GENOMIC DNA]</scope>
    <source>
        <strain evidence="16">S191</strain>
    </source>
</reference>
<comment type="caution">
    <text evidence="16">The sequence shown here is derived from an EMBL/GenBank/DDBJ whole genome shotgun (WGS) entry which is preliminary data.</text>
</comment>
<evidence type="ECO:0000259" key="15">
    <source>
        <dbReference type="Pfam" id="PF02744"/>
    </source>
</evidence>
<organism evidence="16 17">
    <name type="scientific">Olpidium bornovanus</name>
    <dbReference type="NCBI Taxonomy" id="278681"/>
    <lineage>
        <taxon>Eukaryota</taxon>
        <taxon>Fungi</taxon>
        <taxon>Fungi incertae sedis</taxon>
        <taxon>Olpidiomycota</taxon>
        <taxon>Olpidiomycotina</taxon>
        <taxon>Olpidiomycetes</taxon>
        <taxon>Olpidiales</taxon>
        <taxon>Olpidiaceae</taxon>
        <taxon>Olpidium</taxon>
    </lineage>
</organism>
<accession>A0A8H7ZUB2</accession>
<gene>
    <name evidence="16" type="ORF">BJ554DRAFT_45</name>
</gene>
<keyword evidence="12 13" id="KW-0119">Carbohydrate metabolism</keyword>
<evidence type="ECO:0000256" key="1">
    <source>
        <dbReference type="ARBA" id="ARBA00001107"/>
    </source>
</evidence>